<dbReference type="Proteomes" id="UP000306790">
    <property type="component" value="Unassembled WGS sequence"/>
</dbReference>
<evidence type="ECO:0008006" key="3">
    <source>
        <dbReference type="Google" id="ProtNLM"/>
    </source>
</evidence>
<dbReference type="EMBL" id="QFVP01000002">
    <property type="protein sequence ID" value="THE41603.1"/>
    <property type="molecule type" value="Genomic_DNA"/>
</dbReference>
<reference evidence="1 2" key="1">
    <citation type="submission" date="2018-05" db="EMBL/GenBank/DDBJ databases">
        <title>Isolation and genomic analyses of lactose-positive bacteria from faecal samples of preterm neonates.</title>
        <authorList>
            <person name="Chen Y."/>
            <person name="Brook T.C."/>
            <person name="O'Neill I."/>
            <person name="Soe C.Z."/>
            <person name="Hall L.J."/>
            <person name="Hoyles L."/>
        </authorList>
    </citation>
    <scope>NUCLEOTIDE SEQUENCE [LARGE SCALE GENOMIC DNA]</scope>
    <source>
        <strain evidence="1 2">P080C CL</strain>
    </source>
</reference>
<name>A0ABY2PYN3_9ENTR</name>
<sequence length="87" mass="9723">MCLLTFSLDECKEFAVLLFIFAKCAAPFRGKNILLHFLGATSDPLWCDQVAHSSKLLLCYLIKQLTCQNGKFGGFRCKIVFSLSGLQ</sequence>
<protein>
    <recommendedName>
        <fullName evidence="3">Secreted protein</fullName>
    </recommendedName>
</protein>
<gene>
    <name evidence="1" type="ORF">DJ535_05345</name>
</gene>
<organism evidence="1 2">
    <name type="scientific">Citrobacter murliniae</name>
    <dbReference type="NCBI Taxonomy" id="67829"/>
    <lineage>
        <taxon>Bacteria</taxon>
        <taxon>Pseudomonadati</taxon>
        <taxon>Pseudomonadota</taxon>
        <taxon>Gammaproteobacteria</taxon>
        <taxon>Enterobacterales</taxon>
        <taxon>Enterobacteriaceae</taxon>
        <taxon>Citrobacter</taxon>
        <taxon>Citrobacter freundii complex</taxon>
    </lineage>
</organism>
<accession>A0ABY2PYN3</accession>
<keyword evidence="2" id="KW-1185">Reference proteome</keyword>
<evidence type="ECO:0000313" key="1">
    <source>
        <dbReference type="EMBL" id="THE41603.1"/>
    </source>
</evidence>
<evidence type="ECO:0000313" key="2">
    <source>
        <dbReference type="Proteomes" id="UP000306790"/>
    </source>
</evidence>
<proteinExistence type="predicted"/>
<comment type="caution">
    <text evidence="1">The sequence shown here is derived from an EMBL/GenBank/DDBJ whole genome shotgun (WGS) entry which is preliminary data.</text>
</comment>